<dbReference type="Gene3D" id="1.10.260.40">
    <property type="entry name" value="lambda repressor-like DNA-binding domains"/>
    <property type="match status" value="1"/>
</dbReference>
<feature type="domain" description="HTH cro/C1-type" evidence="2">
    <location>
        <begin position="28"/>
        <end position="81"/>
    </location>
</feature>
<dbReference type="InterPro" id="IPR010982">
    <property type="entry name" value="Lambda_DNA-bd_dom_sf"/>
</dbReference>
<keyword evidence="4" id="KW-1185">Reference proteome</keyword>
<name>A0ABP6RE41_9MICC</name>
<comment type="caution">
    <text evidence="3">The sequence shown here is derived from an EMBL/GenBank/DDBJ whole genome shotgun (WGS) entry which is preliminary data.</text>
</comment>
<dbReference type="RefSeq" id="WP_344719877.1">
    <property type="nucleotide sequence ID" value="NZ_BAAAYG010000005.1"/>
</dbReference>
<dbReference type="PROSITE" id="PS50943">
    <property type="entry name" value="HTH_CROC1"/>
    <property type="match status" value="1"/>
</dbReference>
<evidence type="ECO:0000259" key="2">
    <source>
        <dbReference type="PROSITE" id="PS50943"/>
    </source>
</evidence>
<dbReference type="InterPro" id="IPR001387">
    <property type="entry name" value="Cro/C1-type_HTH"/>
</dbReference>
<accession>A0ABP6RE41</accession>
<dbReference type="SUPFAM" id="SSF47413">
    <property type="entry name" value="lambda repressor-like DNA-binding domains"/>
    <property type="match status" value="1"/>
</dbReference>
<organism evidence="3 4">
    <name type="scientific">Nesterenkonia halobia</name>
    <dbReference type="NCBI Taxonomy" id="37922"/>
    <lineage>
        <taxon>Bacteria</taxon>
        <taxon>Bacillati</taxon>
        <taxon>Actinomycetota</taxon>
        <taxon>Actinomycetes</taxon>
        <taxon>Micrococcales</taxon>
        <taxon>Micrococcaceae</taxon>
        <taxon>Nesterenkonia</taxon>
    </lineage>
</organism>
<dbReference type="CDD" id="cd00093">
    <property type="entry name" value="HTH_XRE"/>
    <property type="match status" value="1"/>
</dbReference>
<feature type="region of interest" description="Disordered" evidence="1">
    <location>
        <begin position="245"/>
        <end position="292"/>
    </location>
</feature>
<dbReference type="SMART" id="SM00530">
    <property type="entry name" value="HTH_XRE"/>
    <property type="match status" value="1"/>
</dbReference>
<proteinExistence type="predicted"/>
<reference evidence="4" key="1">
    <citation type="journal article" date="2019" name="Int. J. Syst. Evol. Microbiol.">
        <title>The Global Catalogue of Microorganisms (GCM) 10K type strain sequencing project: providing services to taxonomists for standard genome sequencing and annotation.</title>
        <authorList>
            <consortium name="The Broad Institute Genomics Platform"/>
            <consortium name="The Broad Institute Genome Sequencing Center for Infectious Disease"/>
            <person name="Wu L."/>
            <person name="Ma J."/>
        </authorList>
    </citation>
    <scope>NUCLEOTIDE SEQUENCE [LARGE SCALE GENOMIC DNA]</scope>
    <source>
        <strain evidence="4">JCM 11483</strain>
    </source>
</reference>
<dbReference type="Pfam" id="PF01381">
    <property type="entry name" value="HTH_3"/>
    <property type="match status" value="1"/>
</dbReference>
<evidence type="ECO:0000256" key="1">
    <source>
        <dbReference type="SAM" id="MobiDB-lite"/>
    </source>
</evidence>
<dbReference type="EMBL" id="BAAAYG010000005">
    <property type="protein sequence ID" value="GAA3284500.1"/>
    <property type="molecule type" value="Genomic_DNA"/>
</dbReference>
<dbReference type="Proteomes" id="UP001501736">
    <property type="component" value="Unassembled WGS sequence"/>
</dbReference>
<gene>
    <name evidence="3" type="ORF">GCM10020260_15140</name>
</gene>
<protein>
    <recommendedName>
        <fullName evidence="2">HTH cro/C1-type domain-containing protein</fullName>
    </recommendedName>
</protein>
<evidence type="ECO:0000313" key="3">
    <source>
        <dbReference type="EMBL" id="GAA3284500.1"/>
    </source>
</evidence>
<evidence type="ECO:0000313" key="4">
    <source>
        <dbReference type="Proteomes" id="UP001501736"/>
    </source>
</evidence>
<sequence length="292" mass="32054">MSKQSGGEVSLSVDQRFGQQVSDIRTMARGMSQRQMAEELHKLGMPADAPAVSRIEKGQRSVRISEVEIIAKVLGVRMADLLQDEVSPADQLGHLVDDATRTLHRLAQFIAQGGHDLQLVIGHLRSHPELMAIISTELNDPADYLPHMARSIGSWSVQSAHSELDPETRMQLRAVVLELFAVAVPPPGYDVNAAEAGSVAPPEGMTPEEWREYRDAVRAQLPEASDQEIRDGYERGEAEWQKMRQMTAGELMDDNAMQVHGSVPPPPLREGGGESRLAKQSRRPGSDESSEA</sequence>